<dbReference type="Proteomes" id="UP000199689">
    <property type="component" value="Unassembled WGS sequence"/>
</dbReference>
<protein>
    <submittedName>
        <fullName evidence="1">TPR repeat</fullName>
    </submittedName>
</protein>
<dbReference type="EMBL" id="FMXA01000018">
    <property type="protein sequence ID" value="SDA56430.1"/>
    <property type="molecule type" value="Genomic_DNA"/>
</dbReference>
<gene>
    <name evidence="1" type="ORF">SAMN02910343_01331</name>
</gene>
<dbReference type="Gene3D" id="1.25.40.10">
    <property type="entry name" value="Tetratricopeptide repeat domain"/>
    <property type="match status" value="3"/>
</dbReference>
<reference evidence="1 2" key="1">
    <citation type="submission" date="2016-10" db="EMBL/GenBank/DDBJ databases">
        <authorList>
            <person name="de Groot N.N."/>
        </authorList>
    </citation>
    <scope>NUCLEOTIDE SEQUENCE [LARGE SCALE GENOMIC DNA]</scope>
    <source>
        <strain evidence="1 2">DSM 15230</strain>
    </source>
</reference>
<dbReference type="PANTHER" id="PTHR11102">
    <property type="entry name" value="SEL-1-LIKE PROTEIN"/>
    <property type="match status" value="1"/>
</dbReference>
<dbReference type="AlphaFoldDB" id="A0A1G5WEC9"/>
<dbReference type="InterPro" id="IPR006597">
    <property type="entry name" value="Sel1-like"/>
</dbReference>
<dbReference type="InterPro" id="IPR050767">
    <property type="entry name" value="Sel1_AlgK"/>
</dbReference>
<dbReference type="SMART" id="SM00671">
    <property type="entry name" value="SEL1"/>
    <property type="match status" value="6"/>
</dbReference>
<dbReference type="InterPro" id="IPR011990">
    <property type="entry name" value="TPR-like_helical_dom_sf"/>
</dbReference>
<dbReference type="Pfam" id="PF08238">
    <property type="entry name" value="Sel1"/>
    <property type="match status" value="6"/>
</dbReference>
<sequence length="299" mass="32978">MQQAEKLLFKGQADEALALFSKEAENGNGRAMYFLGFILEHGLGHTAQDEDKAAAWFDKGQKAGDALAILAAARWLGMDDRYHLLKDAFPKARAMAEDNDCFAKVELADMYLSGGIMINFEEGIHLLSQACAMGYWYALEKMGDLCQEGLLVDKNEARAFAFYSKAAAAGHDHYSEYQLGCAWYDGIGTAMDREKGLSLLKKAWKDGSSDAAYRLALIAENGIGVPPDEQKAALWYQRAAEMGNTLAKGALGYFYEKGLGGLPEDMEKARTLYKEAAEEGDDESQFRLEVLEKSGKDRI</sequence>
<dbReference type="RefSeq" id="WP_159427869.1">
    <property type="nucleotide sequence ID" value="NZ_FMXA01000018.1"/>
</dbReference>
<dbReference type="PANTHER" id="PTHR11102:SF160">
    <property type="entry name" value="ERAD-ASSOCIATED E3 UBIQUITIN-PROTEIN LIGASE COMPONENT HRD3"/>
    <property type="match status" value="1"/>
</dbReference>
<keyword evidence="2" id="KW-1185">Reference proteome</keyword>
<dbReference type="SUPFAM" id="SSF81901">
    <property type="entry name" value="HCP-like"/>
    <property type="match status" value="2"/>
</dbReference>
<dbReference type="STRING" id="209880.SAMN02910343_01331"/>
<proteinExistence type="predicted"/>
<dbReference type="OrthoDB" id="9777383at2"/>
<dbReference type="GeneID" id="87756337"/>
<organism evidence="1 2">
    <name type="scientific">Allisonella histaminiformans</name>
    <dbReference type="NCBI Taxonomy" id="209880"/>
    <lineage>
        <taxon>Bacteria</taxon>
        <taxon>Bacillati</taxon>
        <taxon>Bacillota</taxon>
        <taxon>Negativicutes</taxon>
        <taxon>Veillonellales</taxon>
        <taxon>Veillonellaceae</taxon>
        <taxon>Allisonella</taxon>
    </lineage>
</organism>
<evidence type="ECO:0000313" key="2">
    <source>
        <dbReference type="Proteomes" id="UP000199689"/>
    </source>
</evidence>
<accession>A0A1G5WEC9</accession>
<evidence type="ECO:0000313" key="1">
    <source>
        <dbReference type="EMBL" id="SDA56430.1"/>
    </source>
</evidence>
<name>A0A1G5WEC9_9FIRM</name>